<protein>
    <submittedName>
        <fullName evidence="2">Unannotated protein</fullName>
    </submittedName>
</protein>
<sequence>MWVKQIAVWLFRVSWVALVFATGPAIGDALDGRSRAVQIVGTIGTWAAWGVVMLVALVPTTVSLTVLRTITPGSIAVGGAAWGAGASATAGIVAVAFAAVATLLAFSGDVGETFAQGSAYGHERRLPLRPPGPVLVVLPLTWAPLVACVLIGPLALAARNWAVGAPLTAFAAGLAVVLAKRYHRLSKRWLVLVPAGIVLHDHLVLAETNMVAKNTVGSAGLALVGTEAANLTGNALGPVVEIRLRELATFVLAAPPRGQTKALHVQSFLISPTRPGRALRELHLLGIPPIA</sequence>
<keyword evidence="1" id="KW-1133">Transmembrane helix</keyword>
<feature type="transmembrane region" description="Helical" evidence="1">
    <location>
        <begin position="161"/>
        <end position="179"/>
    </location>
</feature>
<keyword evidence="1" id="KW-0472">Membrane</keyword>
<reference evidence="2" key="1">
    <citation type="submission" date="2020-05" db="EMBL/GenBank/DDBJ databases">
        <authorList>
            <person name="Chiriac C."/>
            <person name="Salcher M."/>
            <person name="Ghai R."/>
            <person name="Kavagutti S V."/>
        </authorList>
    </citation>
    <scope>NUCLEOTIDE SEQUENCE</scope>
</reference>
<name>A0A6J6XDD3_9ZZZZ</name>
<evidence type="ECO:0000256" key="1">
    <source>
        <dbReference type="SAM" id="Phobius"/>
    </source>
</evidence>
<organism evidence="2">
    <name type="scientific">freshwater metagenome</name>
    <dbReference type="NCBI Taxonomy" id="449393"/>
    <lineage>
        <taxon>unclassified sequences</taxon>
        <taxon>metagenomes</taxon>
        <taxon>ecological metagenomes</taxon>
    </lineage>
</organism>
<evidence type="ECO:0000313" key="3">
    <source>
        <dbReference type="EMBL" id="CAB5007074.1"/>
    </source>
</evidence>
<proteinExistence type="predicted"/>
<feature type="transmembrane region" description="Helical" evidence="1">
    <location>
        <begin position="134"/>
        <end position="155"/>
    </location>
</feature>
<evidence type="ECO:0000313" key="2">
    <source>
        <dbReference type="EMBL" id="CAB4795211.1"/>
    </source>
</evidence>
<dbReference type="EMBL" id="CAFAAJ010000026">
    <property type="protein sequence ID" value="CAB4795211.1"/>
    <property type="molecule type" value="Genomic_DNA"/>
</dbReference>
<gene>
    <name evidence="2" type="ORF">UFOPK3001_00582</name>
    <name evidence="3" type="ORF">UFOPK3954_02111</name>
</gene>
<feature type="transmembrane region" description="Helical" evidence="1">
    <location>
        <begin position="39"/>
        <end position="60"/>
    </location>
</feature>
<feature type="transmembrane region" description="Helical" evidence="1">
    <location>
        <begin position="80"/>
        <end position="106"/>
    </location>
</feature>
<accession>A0A6J6XDD3</accession>
<dbReference type="AlphaFoldDB" id="A0A6J6XDD3"/>
<feature type="transmembrane region" description="Helical" evidence="1">
    <location>
        <begin position="6"/>
        <end position="27"/>
    </location>
</feature>
<keyword evidence="1" id="KW-0812">Transmembrane</keyword>
<dbReference type="EMBL" id="CAFBON010000285">
    <property type="protein sequence ID" value="CAB5007074.1"/>
    <property type="molecule type" value="Genomic_DNA"/>
</dbReference>